<keyword evidence="4" id="KW-1185">Reference proteome</keyword>
<dbReference type="AlphaFoldDB" id="A0A2P1MA73"/>
<gene>
    <name evidence="2" type="primary">orf219b</name>
    <name evidence="3" type="ORF">HanXRQr2_MTg0835341</name>
</gene>
<dbReference type="EMBL" id="MF828622">
    <property type="protein sequence ID" value="AVP27560.1"/>
    <property type="molecule type" value="Genomic_DNA"/>
</dbReference>
<organism evidence="2">
    <name type="scientific">Helianthus annuus</name>
    <name type="common">Common sunflower</name>
    <dbReference type="NCBI Taxonomy" id="4232"/>
    <lineage>
        <taxon>Eukaryota</taxon>
        <taxon>Viridiplantae</taxon>
        <taxon>Streptophyta</taxon>
        <taxon>Embryophyta</taxon>
        <taxon>Tracheophyta</taxon>
        <taxon>Spermatophyta</taxon>
        <taxon>Magnoliopsida</taxon>
        <taxon>eudicotyledons</taxon>
        <taxon>Gunneridae</taxon>
        <taxon>Pentapetalae</taxon>
        <taxon>asterids</taxon>
        <taxon>campanulids</taxon>
        <taxon>Asterales</taxon>
        <taxon>Asteraceae</taxon>
        <taxon>Asteroideae</taxon>
        <taxon>Heliantheae alliance</taxon>
        <taxon>Heliantheae</taxon>
        <taxon>Helianthus</taxon>
    </lineage>
</organism>
<proteinExistence type="predicted"/>
<evidence type="ECO:0000313" key="3">
    <source>
        <dbReference type="EMBL" id="KAF5753175.1"/>
    </source>
</evidence>
<reference evidence="3" key="3">
    <citation type="submission" date="2020-06" db="EMBL/GenBank/DDBJ databases">
        <title>Helianthus annuus Genome sequencing and assembly Release 2.</title>
        <authorList>
            <person name="Gouzy J."/>
            <person name="Langlade N."/>
            <person name="Munos S."/>
        </authorList>
    </citation>
    <scope>NUCLEOTIDE SEQUENCE</scope>
    <source>
        <tissue evidence="3">Leaves</tissue>
    </source>
</reference>
<name>A0A2P1MA73_HELAN</name>
<reference evidence="3" key="1">
    <citation type="journal article" date="2017" name="Nature">
        <title>The sunflower genome provides insights into oil metabolism, flowering and Asterid evolution.</title>
        <authorList>
            <person name="Badouin H."/>
            <person name="Gouzy J."/>
            <person name="Grassa C.J."/>
            <person name="Murat F."/>
            <person name="Staton S.E."/>
            <person name="Cottret L."/>
            <person name="Lelandais-Briere C."/>
            <person name="Owens G.L."/>
            <person name="Carrere S."/>
            <person name="Mayjonade B."/>
            <person name="Legrand L."/>
            <person name="Gill N."/>
            <person name="Kane N.C."/>
            <person name="Bowers J.E."/>
            <person name="Hubner S."/>
            <person name="Bellec A."/>
            <person name="Berard A."/>
            <person name="Berges H."/>
            <person name="Blanchet N."/>
            <person name="Boniface M.C."/>
            <person name="Brunel D."/>
            <person name="Catrice O."/>
            <person name="Chaidir N."/>
            <person name="Claudel C."/>
            <person name="Donnadieu C."/>
            <person name="Faraut T."/>
            <person name="Fievet G."/>
            <person name="Helmstetter N."/>
            <person name="King M."/>
            <person name="Knapp S.J."/>
            <person name="Lai Z."/>
            <person name="Le Paslier M.C."/>
            <person name="Lippi Y."/>
            <person name="Lorenzon L."/>
            <person name="Mandel J.R."/>
            <person name="Marage G."/>
            <person name="Marchand G."/>
            <person name="Marquand E."/>
            <person name="Bret-Mestries E."/>
            <person name="Morien E."/>
            <person name="Nambeesan S."/>
            <person name="Nguyen T."/>
            <person name="Pegot-Espagnet P."/>
            <person name="Pouilly N."/>
            <person name="Raftis F."/>
            <person name="Sallet E."/>
            <person name="Schiex T."/>
            <person name="Thomas J."/>
            <person name="Vandecasteele C."/>
            <person name="Vares D."/>
            <person name="Vear F."/>
            <person name="Vautrin S."/>
            <person name="Crespi M."/>
            <person name="Mangin B."/>
            <person name="Burke J.M."/>
            <person name="Salse J."/>
            <person name="Munos S."/>
            <person name="Vincourt P."/>
            <person name="Rieseberg L.H."/>
            <person name="Langlade N.B."/>
        </authorList>
    </citation>
    <scope>NUCLEOTIDE SEQUENCE</scope>
    <source>
        <tissue evidence="3">Leaves</tissue>
    </source>
</reference>
<protein>
    <submittedName>
        <fullName evidence="2">Uncharacterized protein</fullName>
    </submittedName>
</protein>
<keyword evidence="2" id="KW-0496">Mitochondrion</keyword>
<geneLocation type="mitochondrion" evidence="2"/>
<accession>A0A2P1MA73</accession>
<evidence type="ECO:0000313" key="1">
    <source>
        <dbReference type="EMBL" id="AVP27560.1"/>
    </source>
</evidence>
<evidence type="ECO:0000313" key="2">
    <source>
        <dbReference type="EMBL" id="AVP27566.1"/>
    </source>
</evidence>
<sequence length="72" mass="8191">MLLLKPLMWSKSLSLQALRTQAGRRKRGAHPLTQLLIGPVEKKMHLKQKGTLAQLRKATLAEWGKAYYLPLL</sequence>
<dbReference type="Proteomes" id="UP000215914">
    <property type="component" value="Unassembled WGS sequence"/>
</dbReference>
<dbReference type="EMBL" id="MF828623">
    <property type="protein sequence ID" value="AVP27566.1"/>
    <property type="molecule type" value="Genomic_DNA"/>
</dbReference>
<evidence type="ECO:0000313" key="4">
    <source>
        <dbReference type="Proteomes" id="UP000215914"/>
    </source>
</evidence>
<dbReference type="EMBL" id="MNCJ02000334">
    <property type="protein sequence ID" value="KAF5753175.1"/>
    <property type="molecule type" value="Genomic_DNA"/>
</dbReference>
<reference evidence="2" key="2">
    <citation type="journal article" date="2018" name="Int. J. Mol. Sci.">
        <title>Recombination Events Involving the atp9 Gene Are Associated with Male Sterility of CMS PET2 in Sunflower.</title>
        <authorList>
            <person name="Reddemann A."/>
            <person name="Horn R."/>
        </authorList>
    </citation>
    <scope>NUCLEOTIDE SEQUENCE</scope>
    <source>
        <strain evidence="2">CMS PET2</strain>
        <strain evidence="1">HA89</strain>
    </source>
</reference>